<proteinExistence type="predicted"/>
<evidence type="ECO:0000313" key="3">
    <source>
        <dbReference type="Proteomes" id="UP000428260"/>
    </source>
</evidence>
<keyword evidence="3" id="KW-1185">Reference proteome</keyword>
<gene>
    <name evidence="2" type="ORF">GM418_01640</name>
</gene>
<dbReference type="EMBL" id="CP046401">
    <property type="protein sequence ID" value="QGY42400.1"/>
    <property type="molecule type" value="Genomic_DNA"/>
</dbReference>
<protein>
    <submittedName>
        <fullName evidence="2">Uncharacterized protein</fullName>
    </submittedName>
</protein>
<dbReference type="KEGG" id="mcos:GM418_01640"/>
<organism evidence="2 3">
    <name type="scientific">Maribellus comscasis</name>
    <dbReference type="NCBI Taxonomy" id="2681766"/>
    <lineage>
        <taxon>Bacteria</taxon>
        <taxon>Pseudomonadati</taxon>
        <taxon>Bacteroidota</taxon>
        <taxon>Bacteroidia</taxon>
        <taxon>Marinilabiliales</taxon>
        <taxon>Prolixibacteraceae</taxon>
        <taxon>Maribellus</taxon>
    </lineage>
</organism>
<reference evidence="2 3" key="1">
    <citation type="submission" date="2019-11" db="EMBL/GenBank/DDBJ databases">
        <authorList>
            <person name="Zheng R.K."/>
            <person name="Sun C.M."/>
        </authorList>
    </citation>
    <scope>NUCLEOTIDE SEQUENCE [LARGE SCALE GENOMIC DNA]</scope>
    <source>
        <strain evidence="2 3">WC007</strain>
    </source>
</reference>
<dbReference type="RefSeq" id="WP_158862513.1">
    <property type="nucleotide sequence ID" value="NZ_CP046401.1"/>
</dbReference>
<dbReference type="AlphaFoldDB" id="A0A6I6JN49"/>
<evidence type="ECO:0000256" key="1">
    <source>
        <dbReference type="SAM" id="SignalP"/>
    </source>
</evidence>
<evidence type="ECO:0000313" key="2">
    <source>
        <dbReference type="EMBL" id="QGY42400.1"/>
    </source>
</evidence>
<keyword evidence="1" id="KW-0732">Signal</keyword>
<feature type="signal peptide" evidence="1">
    <location>
        <begin position="1"/>
        <end position="23"/>
    </location>
</feature>
<dbReference type="Proteomes" id="UP000428260">
    <property type="component" value="Chromosome"/>
</dbReference>
<name>A0A6I6JN49_9BACT</name>
<sequence length="115" mass="12461">MKKIIFIISVFTIFLMVSKQSSAYGGWVECWESAGDPYQVTATYTASGTVHYSLFVDHGAAGIVASGQADSIVDTDGSTTIIEAFYNVPWGENNVTLVACHLNLPTGYAKVTAWW</sequence>
<accession>A0A6I6JN49</accession>
<feature type="chain" id="PRO_5026311844" evidence="1">
    <location>
        <begin position="24"/>
        <end position="115"/>
    </location>
</feature>